<evidence type="ECO:0000313" key="2">
    <source>
        <dbReference type="Proteomes" id="UP000679848"/>
    </source>
</evidence>
<dbReference type="EMBL" id="AP023420">
    <property type="protein sequence ID" value="BCK82723.1"/>
    <property type="molecule type" value="Genomic_DNA"/>
</dbReference>
<evidence type="ECO:0000313" key="1">
    <source>
        <dbReference type="EMBL" id="BCK82723.1"/>
    </source>
</evidence>
<dbReference type="AlphaFoldDB" id="A0A810QDR8"/>
<dbReference type="Proteomes" id="UP000679848">
    <property type="component" value="Chromosome"/>
</dbReference>
<evidence type="ECO:0008006" key="3">
    <source>
        <dbReference type="Google" id="ProtNLM"/>
    </source>
</evidence>
<dbReference type="RefSeq" id="WP_187028966.1">
    <property type="nucleotide sequence ID" value="NZ_AP023420.1"/>
</dbReference>
<dbReference type="InterPro" id="IPR025374">
    <property type="entry name" value="DUF4364"/>
</dbReference>
<reference evidence="1" key="1">
    <citation type="submission" date="2020-09" db="EMBL/GenBank/DDBJ databases">
        <title>New species isolated from human feces.</title>
        <authorList>
            <person name="Kitahara M."/>
            <person name="Shigeno Y."/>
            <person name="Shime M."/>
            <person name="Matsumoto Y."/>
            <person name="Nakamura S."/>
            <person name="Motooka D."/>
            <person name="Fukuoka S."/>
            <person name="Nishikawa H."/>
            <person name="Benno Y."/>
        </authorList>
    </citation>
    <scope>NUCLEOTIDE SEQUENCE</scope>
    <source>
        <strain evidence="1">MM59</strain>
    </source>
</reference>
<organism evidence="1 2">
    <name type="scientific">Pusillibacter faecalis</name>
    <dbReference type="NCBI Taxonomy" id="2714358"/>
    <lineage>
        <taxon>Bacteria</taxon>
        <taxon>Bacillati</taxon>
        <taxon>Bacillota</taxon>
        <taxon>Clostridia</taxon>
        <taxon>Eubacteriales</taxon>
        <taxon>Oscillospiraceae</taxon>
        <taxon>Pusillibacter</taxon>
    </lineage>
</organism>
<proteinExistence type="predicted"/>
<name>A0A810QDR8_9FIRM</name>
<protein>
    <recommendedName>
        <fullName evidence="3">DUF4364 family protein</fullName>
    </recommendedName>
</protein>
<sequence>MPGKGFVQDELDLKVLILYIAARVIEPVPFDTILDLTLCDDAIDYFDFSECLRDLVDTGHLTLSEEGLYAITEKGLRNSKICESSLAYSVRLRCDKNLEAWNRKLRRKNQVKAAYEKRSNGTFTVKLNLQDDMGELLGLQLMVPREDMAKAVATRFQKTPERLYSTLLSMLLQDEE</sequence>
<accession>A0A810QDR8</accession>
<dbReference type="Pfam" id="PF14277">
    <property type="entry name" value="DUF4364"/>
    <property type="match status" value="1"/>
</dbReference>
<keyword evidence="2" id="KW-1185">Reference proteome</keyword>
<dbReference type="KEGG" id="pfaa:MM59RIKEN_00420"/>
<gene>
    <name evidence="1" type="ORF">MM59RIKEN_00420</name>
</gene>